<organism evidence="2 3">
    <name type="scientific">Leishmania enriettii</name>
    <dbReference type="NCBI Taxonomy" id="5663"/>
    <lineage>
        <taxon>Eukaryota</taxon>
        <taxon>Discoba</taxon>
        <taxon>Euglenozoa</taxon>
        <taxon>Kinetoplastea</taxon>
        <taxon>Metakinetoplastina</taxon>
        <taxon>Trypanosomatida</taxon>
        <taxon>Trypanosomatidae</taxon>
        <taxon>Leishmaniinae</taxon>
        <taxon>Leishmania</taxon>
    </lineage>
</organism>
<protein>
    <submittedName>
        <fullName evidence="2">Uncharacterized protein</fullName>
    </submittedName>
</protein>
<dbReference type="RefSeq" id="XP_067695630.1">
    <property type="nucleotide sequence ID" value="XM_067839140.1"/>
</dbReference>
<dbReference type="OrthoDB" id="10415208at2759"/>
<proteinExistence type="predicted"/>
<reference evidence="2 3" key="1">
    <citation type="submission" date="2021-02" db="EMBL/GenBank/DDBJ databases">
        <title>Leishmania (Mundinia) enrietti genome sequencing and assembly.</title>
        <authorList>
            <person name="Almutairi H."/>
            <person name="Gatherer D."/>
        </authorList>
    </citation>
    <scope>NUCLEOTIDE SEQUENCE [LARGE SCALE GENOMIC DNA]</scope>
    <source>
        <strain evidence="2">CUR178</strain>
    </source>
</reference>
<evidence type="ECO:0000313" key="2">
    <source>
        <dbReference type="EMBL" id="KAG5485905.1"/>
    </source>
</evidence>
<gene>
    <name evidence="2" type="ORF">CUR178_07499</name>
</gene>
<sequence length="218" mass="23394">MADAHDTKSHRPKVPSSSVMKTDADMTSRISCEENMLMEGQTVDDKSGGGEVDEGYFGDVVSALGGGRLGAWAAHRTSWTGTQLEVAARTNPADASVMTTASGSFTTTWLLPMLRRSTRVAGGGNLGRENDGVADGRRNAPRLLCGEGVRTTLPQTMRWRPQRYCSFCEAMATCKRFRPLPPSSACQAPPPCSEGEVAGSFIGDCRLGLLLNRDGHQR</sequence>
<comment type="caution">
    <text evidence="2">The sequence shown here is derived from an EMBL/GenBank/DDBJ whole genome shotgun (WGS) entry which is preliminary data.</text>
</comment>
<evidence type="ECO:0000313" key="3">
    <source>
        <dbReference type="Proteomes" id="UP000674179"/>
    </source>
</evidence>
<dbReference type="KEGG" id="lenr:94174650"/>
<name>A0A836HZV4_LEIEN</name>
<evidence type="ECO:0000256" key="1">
    <source>
        <dbReference type="SAM" id="MobiDB-lite"/>
    </source>
</evidence>
<accession>A0A836HZV4</accession>
<dbReference type="Proteomes" id="UP000674179">
    <property type="component" value="Chromosome 6"/>
</dbReference>
<dbReference type="AlphaFoldDB" id="A0A836HZV4"/>
<feature type="region of interest" description="Disordered" evidence="1">
    <location>
        <begin position="1"/>
        <end position="24"/>
    </location>
</feature>
<keyword evidence="3" id="KW-1185">Reference proteome</keyword>
<dbReference type="GeneID" id="94174650"/>
<dbReference type="EMBL" id="JAFHKP010000006">
    <property type="protein sequence ID" value="KAG5485905.1"/>
    <property type="molecule type" value="Genomic_DNA"/>
</dbReference>